<dbReference type="Pfam" id="PF01258">
    <property type="entry name" value="zf-dskA_traR"/>
    <property type="match status" value="1"/>
</dbReference>
<reference evidence="6 7" key="1">
    <citation type="submission" date="2018-05" db="EMBL/GenBank/DDBJ databases">
        <title>Genome comparison of Eubacterium sp.</title>
        <authorList>
            <person name="Feng Y."/>
            <person name="Sanchez-Andrea I."/>
            <person name="Stams A.J.M."/>
            <person name="De Vos W.M."/>
        </authorList>
    </citation>
    <scope>NUCLEOTIDE SEQUENCE [LARGE SCALE GENOMIC DNA]</scope>
    <source>
        <strain evidence="6 7">YI</strain>
    </source>
</reference>
<dbReference type="SUPFAM" id="SSF143555">
    <property type="entry name" value="FwdE-like"/>
    <property type="match status" value="1"/>
</dbReference>
<evidence type="ECO:0000313" key="7">
    <source>
        <dbReference type="Proteomes" id="UP000218387"/>
    </source>
</evidence>
<keyword evidence="7" id="KW-1185">Reference proteome</keyword>
<dbReference type="AlphaFoldDB" id="A0A4P9C788"/>
<dbReference type="InterPro" id="IPR000962">
    <property type="entry name" value="Znf_DskA_TraR"/>
</dbReference>
<organism evidence="6 7">
    <name type="scientific">Eubacterium maltosivorans</name>
    <dbReference type="NCBI Taxonomy" id="2041044"/>
    <lineage>
        <taxon>Bacteria</taxon>
        <taxon>Bacillati</taxon>
        <taxon>Bacillota</taxon>
        <taxon>Clostridia</taxon>
        <taxon>Eubacteriales</taxon>
        <taxon>Eubacteriaceae</taxon>
        <taxon>Eubacterium</taxon>
    </lineage>
</organism>
<keyword evidence="1" id="KW-0479">Metal-binding</keyword>
<proteinExistence type="predicted"/>
<protein>
    <submittedName>
        <fullName evidence="6">Formylmethanofuran dehydrogenase</fullName>
    </submittedName>
</protein>
<dbReference type="Pfam" id="PF02663">
    <property type="entry name" value="FmdE"/>
    <property type="match status" value="1"/>
</dbReference>
<evidence type="ECO:0000313" key="6">
    <source>
        <dbReference type="EMBL" id="QCT70465.1"/>
    </source>
</evidence>
<sequence length="175" mass="19933">MNNALWIKAVEFHRHECPGLAIGVRVSDAAKEMLRIGSSEDEEIVCVAENDSCSVDAIQALLGCTFGKGNLLYRNTGKQAFSFFNRATGEKLRIYLKARKKEMMSKSEYQEYLLNAPLDELFDYSMPKFELPEKARIFTTVFCELCGEGAPEHKMHLQEGKIVCEDCFNPYNRGW</sequence>
<dbReference type="Proteomes" id="UP000218387">
    <property type="component" value="Chromosome"/>
</dbReference>
<feature type="domain" description="Zinc finger DksA/TraR C4-type" evidence="4">
    <location>
        <begin position="137"/>
        <end position="173"/>
    </location>
</feature>
<evidence type="ECO:0000259" key="4">
    <source>
        <dbReference type="Pfam" id="PF01258"/>
    </source>
</evidence>
<gene>
    <name evidence="6" type="ORF">CPZ25_003720</name>
</gene>
<name>A0A4P9C788_EUBML</name>
<dbReference type="PANTHER" id="PTHR39418:SF1">
    <property type="entry name" value="DEHYDROGENASE"/>
    <property type="match status" value="1"/>
</dbReference>
<keyword evidence="3" id="KW-0862">Zinc</keyword>
<dbReference type="InterPro" id="IPR053194">
    <property type="entry name" value="tRNA_methyltr_O"/>
</dbReference>
<dbReference type="InterPro" id="IPR003814">
    <property type="entry name" value="FmdEsu_dom"/>
</dbReference>
<accession>A0A4P9C788</accession>
<dbReference type="KEGG" id="emt:CPZ25_003720"/>
<evidence type="ECO:0000256" key="2">
    <source>
        <dbReference type="ARBA" id="ARBA00022771"/>
    </source>
</evidence>
<evidence type="ECO:0000256" key="3">
    <source>
        <dbReference type="ARBA" id="ARBA00022833"/>
    </source>
</evidence>
<dbReference type="GO" id="GO:0008270">
    <property type="term" value="F:zinc ion binding"/>
    <property type="evidence" value="ECO:0007669"/>
    <property type="project" value="UniProtKB-KW"/>
</dbReference>
<evidence type="ECO:0000256" key="1">
    <source>
        <dbReference type="ARBA" id="ARBA00022723"/>
    </source>
</evidence>
<dbReference type="PANTHER" id="PTHR39418">
    <property type="entry name" value="DEHYDROGENASE-RELATED"/>
    <property type="match status" value="1"/>
</dbReference>
<dbReference type="Gene3D" id="3.30.1330.130">
    <property type="match status" value="1"/>
</dbReference>
<dbReference type="PIRSF" id="PIRSF006578">
    <property type="entry name" value="FwdE"/>
    <property type="match status" value="1"/>
</dbReference>
<dbReference type="RefSeq" id="WP_096919837.1">
    <property type="nucleotide sequence ID" value="NZ_CP029487.1"/>
</dbReference>
<keyword evidence="2" id="KW-0863">Zinc-finger</keyword>
<evidence type="ECO:0000259" key="5">
    <source>
        <dbReference type="Pfam" id="PF02663"/>
    </source>
</evidence>
<dbReference type="EMBL" id="CP029487">
    <property type="protein sequence ID" value="QCT70465.1"/>
    <property type="molecule type" value="Genomic_DNA"/>
</dbReference>
<dbReference type="InterPro" id="IPR026328">
    <property type="entry name" value="FmdE"/>
</dbReference>
<feature type="domain" description="Formylmethanofuran dehydrogenase subunit E" evidence="5">
    <location>
        <begin position="12"/>
        <end position="105"/>
    </location>
</feature>